<gene>
    <name evidence="6" type="ORF">LSP00402_LOCUS17299</name>
</gene>
<dbReference type="Gene3D" id="3.30.1360.210">
    <property type="match status" value="1"/>
</dbReference>
<evidence type="ECO:0000256" key="4">
    <source>
        <dbReference type="ARBA" id="ARBA00040613"/>
    </source>
</evidence>
<evidence type="ECO:0000256" key="3">
    <source>
        <dbReference type="ARBA" id="ARBA00023274"/>
    </source>
</evidence>
<dbReference type="InterPro" id="IPR038526">
    <property type="entry name" value="Ribosomal_eL22_sf"/>
</dbReference>
<dbReference type="FunFam" id="3.30.1360.210:FF:000001">
    <property type="entry name" value="60S ribosomal protein L22 1"/>
    <property type="match status" value="1"/>
</dbReference>
<dbReference type="GO" id="GO:0005737">
    <property type="term" value="C:cytoplasm"/>
    <property type="evidence" value="ECO:0007669"/>
    <property type="project" value="UniProtKB-ARBA"/>
</dbReference>
<dbReference type="GO" id="GO:0005840">
    <property type="term" value="C:ribosome"/>
    <property type="evidence" value="ECO:0007669"/>
    <property type="project" value="UniProtKB-KW"/>
</dbReference>
<protein>
    <recommendedName>
        <fullName evidence="4">Large ribosomal subunit protein eL22</fullName>
    </recommendedName>
    <alternativeName>
        <fullName evidence="5">60S ribosomal protein L22</fullName>
    </alternativeName>
</protein>
<dbReference type="PANTHER" id="PTHR10064">
    <property type="entry name" value="60S RIBOSOMAL PROTEIN L22"/>
    <property type="match status" value="1"/>
</dbReference>
<dbReference type="GO" id="GO:0003735">
    <property type="term" value="F:structural constituent of ribosome"/>
    <property type="evidence" value="ECO:0007669"/>
    <property type="project" value="InterPro"/>
</dbReference>
<dbReference type="Pfam" id="PF01776">
    <property type="entry name" value="Ribosomal_L22e"/>
    <property type="match status" value="1"/>
</dbReference>
<comment type="similarity">
    <text evidence="1">Belongs to the eukaryotic ribosomal protein eL22 family.</text>
</comment>
<dbReference type="AlphaFoldDB" id="A0A7S2XEZ2"/>
<evidence type="ECO:0000256" key="2">
    <source>
        <dbReference type="ARBA" id="ARBA00022980"/>
    </source>
</evidence>
<organism evidence="6">
    <name type="scientific">Lotharella oceanica</name>
    <dbReference type="NCBI Taxonomy" id="641309"/>
    <lineage>
        <taxon>Eukaryota</taxon>
        <taxon>Sar</taxon>
        <taxon>Rhizaria</taxon>
        <taxon>Cercozoa</taxon>
        <taxon>Chlorarachniophyceae</taxon>
        <taxon>Lotharella</taxon>
    </lineage>
</organism>
<proteinExistence type="inferred from homology"/>
<accession>A0A7S2XEZ2</accession>
<dbReference type="GO" id="GO:0002181">
    <property type="term" value="P:cytoplasmic translation"/>
    <property type="evidence" value="ECO:0007669"/>
    <property type="project" value="TreeGrafter"/>
</dbReference>
<dbReference type="GO" id="GO:0003723">
    <property type="term" value="F:RNA binding"/>
    <property type="evidence" value="ECO:0007669"/>
    <property type="project" value="TreeGrafter"/>
</dbReference>
<evidence type="ECO:0000313" key="6">
    <source>
        <dbReference type="EMBL" id="CAD9773308.1"/>
    </source>
</evidence>
<dbReference type="EMBL" id="HBHP01027946">
    <property type="protein sequence ID" value="CAD9773308.1"/>
    <property type="molecule type" value="Transcribed_RNA"/>
</dbReference>
<keyword evidence="2" id="KW-0689">Ribosomal protein</keyword>
<evidence type="ECO:0000256" key="1">
    <source>
        <dbReference type="ARBA" id="ARBA00007817"/>
    </source>
</evidence>
<sequence length="125" mass="14308">MPQDTKTRGKGKKSEKVFRINCAKPVEDEIFDMASFTKYLHDRIKVNGKTGNLGDVVSIDNPDPSSVEVRAKGPFSKRYLKYLTKRFLKGQSLRDYIRVIAGGSKNAYELKYFNVHNEEEEETAE</sequence>
<name>A0A7S2XEZ2_9EUKA</name>
<keyword evidence="3" id="KW-0687">Ribonucleoprotein</keyword>
<dbReference type="InterPro" id="IPR002671">
    <property type="entry name" value="Ribosomal_eL22"/>
</dbReference>
<reference evidence="6" key="1">
    <citation type="submission" date="2021-01" db="EMBL/GenBank/DDBJ databases">
        <authorList>
            <person name="Corre E."/>
            <person name="Pelletier E."/>
            <person name="Niang G."/>
            <person name="Scheremetjew M."/>
            <person name="Finn R."/>
            <person name="Kale V."/>
            <person name="Holt S."/>
            <person name="Cochrane G."/>
            <person name="Meng A."/>
            <person name="Brown T."/>
            <person name="Cohen L."/>
        </authorList>
    </citation>
    <scope>NUCLEOTIDE SEQUENCE</scope>
    <source>
        <strain evidence="6">CCMP622</strain>
    </source>
</reference>
<dbReference type="PANTHER" id="PTHR10064:SF0">
    <property type="entry name" value="FI24544P1-RELATED"/>
    <property type="match status" value="1"/>
</dbReference>
<dbReference type="GO" id="GO:1990904">
    <property type="term" value="C:ribonucleoprotein complex"/>
    <property type="evidence" value="ECO:0007669"/>
    <property type="project" value="UniProtKB-KW"/>
</dbReference>
<evidence type="ECO:0000256" key="5">
    <source>
        <dbReference type="ARBA" id="ARBA00041214"/>
    </source>
</evidence>